<protein>
    <submittedName>
        <fullName evidence="1">Activator of 90 kDa heat shock protein ATPase</fullName>
    </submittedName>
</protein>
<organism evidence="1 2">
    <name type="scientific">Trifolium medium</name>
    <dbReference type="NCBI Taxonomy" id="97028"/>
    <lineage>
        <taxon>Eukaryota</taxon>
        <taxon>Viridiplantae</taxon>
        <taxon>Streptophyta</taxon>
        <taxon>Embryophyta</taxon>
        <taxon>Tracheophyta</taxon>
        <taxon>Spermatophyta</taxon>
        <taxon>Magnoliopsida</taxon>
        <taxon>eudicotyledons</taxon>
        <taxon>Gunneridae</taxon>
        <taxon>Pentapetalae</taxon>
        <taxon>rosids</taxon>
        <taxon>fabids</taxon>
        <taxon>Fabales</taxon>
        <taxon>Fabaceae</taxon>
        <taxon>Papilionoideae</taxon>
        <taxon>50 kb inversion clade</taxon>
        <taxon>NPAAA clade</taxon>
        <taxon>Hologalegina</taxon>
        <taxon>IRL clade</taxon>
        <taxon>Trifolieae</taxon>
        <taxon>Trifolium</taxon>
    </lineage>
</organism>
<keyword evidence="2" id="KW-1185">Reference proteome</keyword>
<keyword evidence="1" id="KW-0346">Stress response</keyword>
<reference evidence="1 2" key="1">
    <citation type="journal article" date="2018" name="Front. Plant Sci.">
        <title>Red Clover (Trifolium pratense) and Zigzag Clover (T. medium) - A Picture of Genomic Similarities and Differences.</title>
        <authorList>
            <person name="Dluhosova J."/>
            <person name="Istvanek J."/>
            <person name="Nedelnik J."/>
            <person name="Repkova J."/>
        </authorList>
    </citation>
    <scope>NUCLEOTIDE SEQUENCE [LARGE SCALE GENOMIC DNA]</scope>
    <source>
        <strain evidence="2">cv. 10/8</strain>
        <tissue evidence="1">Leaf</tissue>
    </source>
</reference>
<proteinExistence type="predicted"/>
<evidence type="ECO:0000313" key="1">
    <source>
        <dbReference type="EMBL" id="MCI30305.1"/>
    </source>
</evidence>
<sequence length="49" mass="5722">NANEDPKVKFTVKDDRPFRKSLSDAMVVKGKPLILVKIWVWAESMFKEE</sequence>
<name>A0A392R431_9FABA</name>
<feature type="non-terminal residue" evidence="1">
    <location>
        <position position="1"/>
    </location>
</feature>
<dbReference type="AlphaFoldDB" id="A0A392R431"/>
<comment type="caution">
    <text evidence="1">The sequence shown here is derived from an EMBL/GenBank/DDBJ whole genome shotgun (WGS) entry which is preliminary data.</text>
</comment>
<evidence type="ECO:0000313" key="2">
    <source>
        <dbReference type="Proteomes" id="UP000265520"/>
    </source>
</evidence>
<accession>A0A392R431</accession>
<dbReference type="Proteomes" id="UP000265520">
    <property type="component" value="Unassembled WGS sequence"/>
</dbReference>
<dbReference type="EMBL" id="LXQA010178559">
    <property type="protein sequence ID" value="MCI30305.1"/>
    <property type="molecule type" value="Genomic_DNA"/>
</dbReference>